<reference evidence="1" key="2">
    <citation type="submission" date="2020-09" db="EMBL/GenBank/DDBJ databases">
        <authorList>
            <person name="Sun Q."/>
            <person name="Ohkuma M."/>
        </authorList>
    </citation>
    <scope>NUCLEOTIDE SEQUENCE</scope>
    <source>
        <strain evidence="1">JCM 4477</strain>
    </source>
</reference>
<evidence type="ECO:0000313" key="1">
    <source>
        <dbReference type="EMBL" id="GHF27557.1"/>
    </source>
</evidence>
<reference evidence="1" key="1">
    <citation type="journal article" date="2014" name="Int. J. Syst. Evol. Microbiol.">
        <title>Complete genome sequence of Corynebacterium casei LMG S-19264T (=DSM 44701T), isolated from a smear-ripened cheese.</title>
        <authorList>
            <consortium name="US DOE Joint Genome Institute (JGI-PGF)"/>
            <person name="Walter F."/>
            <person name="Albersmeier A."/>
            <person name="Kalinowski J."/>
            <person name="Ruckert C."/>
        </authorList>
    </citation>
    <scope>NUCLEOTIDE SEQUENCE</scope>
    <source>
        <strain evidence="1">JCM 4477</strain>
    </source>
</reference>
<organism evidence="1 2">
    <name type="scientific">Streptomyces fumanus</name>
    <dbReference type="NCBI Taxonomy" id="67302"/>
    <lineage>
        <taxon>Bacteria</taxon>
        <taxon>Bacillati</taxon>
        <taxon>Actinomycetota</taxon>
        <taxon>Actinomycetes</taxon>
        <taxon>Kitasatosporales</taxon>
        <taxon>Streptomycetaceae</taxon>
        <taxon>Streptomyces</taxon>
    </lineage>
</organism>
<dbReference type="AlphaFoldDB" id="A0A919AUN1"/>
<gene>
    <name evidence="1" type="ORF">GCM10018772_61410</name>
</gene>
<accession>A0A919AUN1</accession>
<proteinExistence type="predicted"/>
<dbReference type="Proteomes" id="UP000630718">
    <property type="component" value="Unassembled WGS sequence"/>
</dbReference>
<keyword evidence="2" id="KW-1185">Reference proteome</keyword>
<name>A0A919AUN1_9ACTN</name>
<sequence>MLRWTSTVSRAVVELLGDDLVISQPQIRQLHHTAALLHHVGIYVALGRAHEILYVGMTERFGYVLRDRCPAR</sequence>
<comment type="caution">
    <text evidence="1">The sequence shown here is derived from an EMBL/GenBank/DDBJ whole genome shotgun (WGS) entry which is preliminary data.</text>
</comment>
<dbReference type="EMBL" id="BNBI01000017">
    <property type="protein sequence ID" value="GHF27557.1"/>
    <property type="molecule type" value="Genomic_DNA"/>
</dbReference>
<evidence type="ECO:0000313" key="2">
    <source>
        <dbReference type="Proteomes" id="UP000630718"/>
    </source>
</evidence>
<dbReference type="RefSeq" id="WP_190207733.1">
    <property type="nucleotide sequence ID" value="NZ_BNBI01000017.1"/>
</dbReference>
<protein>
    <submittedName>
        <fullName evidence="1">Uncharacterized protein</fullName>
    </submittedName>
</protein>